<proteinExistence type="inferred from homology"/>
<evidence type="ECO:0008006" key="5">
    <source>
        <dbReference type="Google" id="ProtNLM"/>
    </source>
</evidence>
<dbReference type="PANTHER" id="PTHR15323">
    <property type="entry name" value="D123 PROTEIN"/>
    <property type="match status" value="1"/>
</dbReference>
<name>A0ABD3QTW4_9STRA</name>
<feature type="compositionally biased region" description="Acidic residues" evidence="2">
    <location>
        <begin position="91"/>
        <end position="111"/>
    </location>
</feature>
<dbReference type="InterPro" id="IPR009772">
    <property type="entry name" value="CDC123"/>
</dbReference>
<dbReference type="EMBL" id="JALLPJ020000066">
    <property type="protein sequence ID" value="KAL3803593.1"/>
    <property type="molecule type" value="Genomic_DNA"/>
</dbReference>
<sequence>MQSQLTEDGNIPLPPVIKPTPYEVHACRFSSWYSTFRDMHLPDDTRKHRKNVTIESTIISPLPPEFIRYLLSDGVRLPDCAKKVSSCMNDADENADDEWDSPGEDDDEEEEKFSFPSLTEEIQATINALGGDANKGCMPKLNWSSPKDASWINQSTLKCAKAGDVYLLLKSSEFVAFDLERAWKDVENDVASDMETPSFANKDEQKFELVLRKWCNLHPSMEFRCFIYDYEIVAISQRHPSKYYSHLQPPSEDHDHPLLAIIEKFYKKYVKGRFTNGKIHRYVLDLYIDSQQRTWIVDFNVWGSRTDGLLFDWEELTKLGLDASSAKNDRLEVEPEFRVVTKNMKSMTYDPLSSFRGPTDVMDLLGQGNGDNDGFDGPSFENFMKQCVRPSEM</sequence>
<dbReference type="PANTHER" id="PTHR15323:SF6">
    <property type="entry name" value="CELL DIVISION CYCLE PROTEIN 123 HOMOLOG"/>
    <property type="match status" value="1"/>
</dbReference>
<reference evidence="3 4" key="1">
    <citation type="submission" date="2024-10" db="EMBL/GenBank/DDBJ databases">
        <title>Updated reference genomes for cyclostephanoid diatoms.</title>
        <authorList>
            <person name="Roberts W.R."/>
            <person name="Alverson A.J."/>
        </authorList>
    </citation>
    <scope>NUCLEOTIDE SEQUENCE [LARGE SCALE GENOMIC DNA]</scope>
    <source>
        <strain evidence="3 4">AJA010-31</strain>
    </source>
</reference>
<gene>
    <name evidence="3" type="ORF">ACHAWO_008843</name>
</gene>
<evidence type="ECO:0000313" key="4">
    <source>
        <dbReference type="Proteomes" id="UP001530400"/>
    </source>
</evidence>
<dbReference type="Proteomes" id="UP001530400">
    <property type="component" value="Unassembled WGS sequence"/>
</dbReference>
<evidence type="ECO:0000256" key="1">
    <source>
        <dbReference type="ARBA" id="ARBA00011047"/>
    </source>
</evidence>
<dbReference type="Pfam" id="PF07065">
    <property type="entry name" value="D123"/>
    <property type="match status" value="1"/>
</dbReference>
<protein>
    <recommendedName>
        <fullName evidence="5">Cell division cycle protein 123</fullName>
    </recommendedName>
</protein>
<evidence type="ECO:0000313" key="3">
    <source>
        <dbReference type="EMBL" id="KAL3803593.1"/>
    </source>
</evidence>
<evidence type="ECO:0000256" key="2">
    <source>
        <dbReference type="SAM" id="MobiDB-lite"/>
    </source>
</evidence>
<dbReference type="AlphaFoldDB" id="A0ABD3QTW4"/>
<comment type="caution">
    <text evidence="3">The sequence shown here is derived from an EMBL/GenBank/DDBJ whole genome shotgun (WGS) entry which is preliminary data.</text>
</comment>
<feature type="region of interest" description="Disordered" evidence="2">
    <location>
        <begin position="91"/>
        <end position="114"/>
    </location>
</feature>
<organism evidence="3 4">
    <name type="scientific">Cyclotella atomus</name>
    <dbReference type="NCBI Taxonomy" id="382360"/>
    <lineage>
        <taxon>Eukaryota</taxon>
        <taxon>Sar</taxon>
        <taxon>Stramenopiles</taxon>
        <taxon>Ochrophyta</taxon>
        <taxon>Bacillariophyta</taxon>
        <taxon>Coscinodiscophyceae</taxon>
        <taxon>Thalassiosirophycidae</taxon>
        <taxon>Stephanodiscales</taxon>
        <taxon>Stephanodiscaceae</taxon>
        <taxon>Cyclotella</taxon>
    </lineage>
</organism>
<accession>A0ABD3QTW4</accession>
<keyword evidence="4" id="KW-1185">Reference proteome</keyword>
<comment type="similarity">
    <text evidence="1">Belongs to the CDC123 family.</text>
</comment>